<keyword evidence="3" id="KW-0408">Iron</keyword>
<proteinExistence type="predicted"/>
<keyword evidence="1" id="KW-0949">S-adenosyl-L-methionine</keyword>
<dbReference type="InterPro" id="IPR007197">
    <property type="entry name" value="rSAM"/>
</dbReference>
<dbReference type="Proteomes" id="UP000471364">
    <property type="component" value="Unassembled WGS sequence"/>
</dbReference>
<name>A0ABQ6UCC7_9ACTN</name>
<organism evidence="6 7">
    <name type="scientific">Micromonospora aurantiaca</name>
    <name type="common">nom. illeg.</name>
    <dbReference type="NCBI Taxonomy" id="47850"/>
    <lineage>
        <taxon>Bacteria</taxon>
        <taxon>Bacillati</taxon>
        <taxon>Actinomycetota</taxon>
        <taxon>Actinomycetes</taxon>
        <taxon>Micromonosporales</taxon>
        <taxon>Micromonosporaceae</taxon>
        <taxon>Micromonospora</taxon>
    </lineage>
</organism>
<evidence type="ECO:0000256" key="1">
    <source>
        <dbReference type="ARBA" id="ARBA00022691"/>
    </source>
</evidence>
<dbReference type="InterPro" id="IPR058240">
    <property type="entry name" value="rSAM_sf"/>
</dbReference>
<reference evidence="6 7" key="1">
    <citation type="submission" date="2019-09" db="EMBL/GenBank/DDBJ databases">
        <title>High taxonomic diversity of Micromonospora strains isolated from Medicago sativa nodules in different geographical locations.</title>
        <authorList>
            <person name="Martinez-Hidalgo P."/>
            <person name="Flores-Felix J.D."/>
            <person name="Velazquez E."/>
            <person name="Brau L."/>
            <person name="Trujillo M.E."/>
            <person name="Martinez-Molina E."/>
        </authorList>
    </citation>
    <scope>NUCLEOTIDE SEQUENCE [LARGE SCALE GENOMIC DNA]</scope>
    <source>
        <strain evidence="6 7">ALFB5</strain>
    </source>
</reference>
<dbReference type="PROSITE" id="PS51918">
    <property type="entry name" value="RADICAL_SAM"/>
    <property type="match status" value="1"/>
</dbReference>
<dbReference type="CDD" id="cd01335">
    <property type="entry name" value="Radical_SAM"/>
    <property type="match status" value="1"/>
</dbReference>
<accession>A0ABQ6UCC7</accession>
<dbReference type="Pfam" id="PF04055">
    <property type="entry name" value="Radical_SAM"/>
    <property type="match status" value="1"/>
</dbReference>
<gene>
    <name evidence="6" type="ORF">F6X54_22165</name>
</gene>
<evidence type="ECO:0000313" key="6">
    <source>
        <dbReference type="EMBL" id="KAB1108545.1"/>
    </source>
</evidence>
<feature type="domain" description="Radical SAM core" evidence="5">
    <location>
        <begin position="52"/>
        <end position="264"/>
    </location>
</feature>
<comment type="caution">
    <text evidence="6">The sequence shown here is derived from an EMBL/GenBank/DDBJ whole genome shotgun (WGS) entry which is preliminary data.</text>
</comment>
<dbReference type="Gene3D" id="3.20.20.70">
    <property type="entry name" value="Aldolase class I"/>
    <property type="match status" value="1"/>
</dbReference>
<sequence length="310" mass="33539">MMRTFAAHGDLVHDPASGMTHRAPTPIGSGRITLAQTTVTAWPVVAPRDLDRPIPDSVCWSPIVRCNLQCPQCLDDNTVREANLSERWRVARILADTDVLGVDISGGEPLLLRDLPELLDTVRSGGRSAVSITTNGWHLGRRAAELAEHTDAIRVSLDGPDPGRHDAIRGPLSFDRAVRGIQAAVALRIPVQIQTVLMRRTAGYLQEMVNLAARLGACGFSALQMLPIGAGTALPDELLSDDEAMRLFAALDVPERLHMRLRTRDVAGNFTVIRADGRVWRNDSTALNIGGLHPLRSAADLALTTRDGTA</sequence>
<dbReference type="SFLD" id="SFLDS00029">
    <property type="entry name" value="Radical_SAM"/>
    <property type="match status" value="1"/>
</dbReference>
<dbReference type="PANTHER" id="PTHR11228">
    <property type="entry name" value="RADICAL SAM DOMAIN PROTEIN"/>
    <property type="match status" value="1"/>
</dbReference>
<evidence type="ECO:0000313" key="7">
    <source>
        <dbReference type="Proteomes" id="UP000471364"/>
    </source>
</evidence>
<dbReference type="SUPFAM" id="SSF102114">
    <property type="entry name" value="Radical SAM enzymes"/>
    <property type="match status" value="1"/>
</dbReference>
<dbReference type="EMBL" id="WAAR01000112">
    <property type="protein sequence ID" value="KAB1108545.1"/>
    <property type="molecule type" value="Genomic_DNA"/>
</dbReference>
<keyword evidence="4" id="KW-0411">Iron-sulfur</keyword>
<protein>
    <submittedName>
        <fullName evidence="6">Radical SAM protein</fullName>
    </submittedName>
</protein>
<dbReference type="InterPro" id="IPR013785">
    <property type="entry name" value="Aldolase_TIM"/>
</dbReference>
<evidence type="ECO:0000256" key="2">
    <source>
        <dbReference type="ARBA" id="ARBA00022723"/>
    </source>
</evidence>
<keyword evidence="7" id="KW-1185">Reference proteome</keyword>
<evidence type="ECO:0000256" key="4">
    <source>
        <dbReference type="ARBA" id="ARBA00023014"/>
    </source>
</evidence>
<evidence type="ECO:0000256" key="3">
    <source>
        <dbReference type="ARBA" id="ARBA00023004"/>
    </source>
</evidence>
<dbReference type="InterPro" id="IPR050377">
    <property type="entry name" value="Radical_SAM_PqqE_MftC-like"/>
</dbReference>
<dbReference type="PANTHER" id="PTHR11228:SF7">
    <property type="entry name" value="PQQA PEPTIDE CYCLASE"/>
    <property type="match status" value="1"/>
</dbReference>
<dbReference type="SFLD" id="SFLDG01067">
    <property type="entry name" value="SPASM/twitch_domain_containing"/>
    <property type="match status" value="1"/>
</dbReference>
<keyword evidence="2" id="KW-0479">Metal-binding</keyword>
<evidence type="ECO:0000259" key="5">
    <source>
        <dbReference type="PROSITE" id="PS51918"/>
    </source>
</evidence>